<feature type="repeat" description="ANK" evidence="3">
    <location>
        <begin position="176"/>
        <end position="208"/>
    </location>
</feature>
<proteinExistence type="predicted"/>
<evidence type="ECO:0000256" key="1">
    <source>
        <dbReference type="ARBA" id="ARBA00022737"/>
    </source>
</evidence>
<dbReference type="EMBL" id="MU853346">
    <property type="protein sequence ID" value="KAK4111358.1"/>
    <property type="molecule type" value="Genomic_DNA"/>
</dbReference>
<accession>A0AAN6TBL1</accession>
<dbReference type="Pfam" id="PF12796">
    <property type="entry name" value="Ank_2"/>
    <property type="match status" value="1"/>
</dbReference>
<dbReference type="InterPro" id="IPR002110">
    <property type="entry name" value="Ankyrin_rpt"/>
</dbReference>
<dbReference type="InterPro" id="IPR036770">
    <property type="entry name" value="Ankyrin_rpt-contain_sf"/>
</dbReference>
<name>A0AAN6TBL1_9PEZI</name>
<evidence type="ECO:0000313" key="4">
    <source>
        <dbReference type="EMBL" id="KAK4111358.1"/>
    </source>
</evidence>
<dbReference type="AlphaFoldDB" id="A0AAN6TBL1"/>
<dbReference type="PROSITE" id="PS50088">
    <property type="entry name" value="ANK_REPEAT"/>
    <property type="match status" value="2"/>
</dbReference>
<dbReference type="SMART" id="SM00248">
    <property type="entry name" value="ANK"/>
    <property type="match status" value="5"/>
</dbReference>
<reference evidence="4" key="1">
    <citation type="journal article" date="2023" name="Mol. Phylogenet. Evol.">
        <title>Genome-scale phylogeny and comparative genomics of the fungal order Sordariales.</title>
        <authorList>
            <person name="Hensen N."/>
            <person name="Bonometti L."/>
            <person name="Westerberg I."/>
            <person name="Brannstrom I.O."/>
            <person name="Guillou S."/>
            <person name="Cros-Aarteil S."/>
            <person name="Calhoun S."/>
            <person name="Haridas S."/>
            <person name="Kuo A."/>
            <person name="Mondo S."/>
            <person name="Pangilinan J."/>
            <person name="Riley R."/>
            <person name="LaButti K."/>
            <person name="Andreopoulos B."/>
            <person name="Lipzen A."/>
            <person name="Chen C."/>
            <person name="Yan M."/>
            <person name="Daum C."/>
            <person name="Ng V."/>
            <person name="Clum A."/>
            <person name="Steindorff A."/>
            <person name="Ohm R.A."/>
            <person name="Martin F."/>
            <person name="Silar P."/>
            <person name="Natvig D.O."/>
            <person name="Lalanne C."/>
            <person name="Gautier V."/>
            <person name="Ament-Velasquez S.L."/>
            <person name="Kruys A."/>
            <person name="Hutchinson M.I."/>
            <person name="Powell A.J."/>
            <person name="Barry K."/>
            <person name="Miller A.N."/>
            <person name="Grigoriev I.V."/>
            <person name="Debuchy R."/>
            <person name="Gladieux P."/>
            <person name="Hiltunen Thoren M."/>
            <person name="Johannesson H."/>
        </authorList>
    </citation>
    <scope>NUCLEOTIDE SEQUENCE</scope>
    <source>
        <strain evidence="4">CBS 508.74</strain>
    </source>
</reference>
<feature type="repeat" description="ANK" evidence="3">
    <location>
        <begin position="143"/>
        <end position="175"/>
    </location>
</feature>
<keyword evidence="5" id="KW-1185">Reference proteome</keyword>
<dbReference type="PANTHER" id="PTHR24198:SF165">
    <property type="entry name" value="ANKYRIN REPEAT-CONTAINING PROTEIN-RELATED"/>
    <property type="match status" value="1"/>
</dbReference>
<keyword evidence="1" id="KW-0677">Repeat</keyword>
<evidence type="ECO:0000256" key="3">
    <source>
        <dbReference type="PROSITE-ProRule" id="PRU00023"/>
    </source>
</evidence>
<gene>
    <name evidence="4" type="ORF">N656DRAFT_799206</name>
</gene>
<evidence type="ECO:0000256" key="2">
    <source>
        <dbReference type="ARBA" id="ARBA00023043"/>
    </source>
</evidence>
<sequence length="346" mass="38211">MGQNIEIVRLVLESDADPLGPSARRLTSLHLAAMTGNAAITDLLCDRLLTVHLGEDRGHAQPTTGIGDYPLHFAAAYTMTASFWTLERFQNLRAMNWTNFLGETPLHRAAAMSNSNAVRFMTRSDVMRLHWQLTNYVNATDNMGRTALWHAAAANSSHSIPALVRAGANIHLPDDLGLTPAHVASRDHNAEALEELLIRGAKVTCEAGALHLKPAHMAALNGSARCMALLMSKNAPLVSELDDGTPLNAFHFTLVNGNEACARVIWEYHESRKDLEFRGWSLCVVVDAEGPVLKWMGLEIDQRNWVVTEHPDQDRSQLSAASGRVPAYWIDPRFLERGLKSWSRNA</sequence>
<keyword evidence="2 3" id="KW-0040">ANK repeat</keyword>
<protein>
    <submittedName>
        <fullName evidence="4">Ankyrin</fullName>
    </submittedName>
</protein>
<dbReference type="RefSeq" id="XP_064668928.1">
    <property type="nucleotide sequence ID" value="XM_064817844.1"/>
</dbReference>
<reference evidence="4" key="2">
    <citation type="submission" date="2023-05" db="EMBL/GenBank/DDBJ databases">
        <authorList>
            <consortium name="Lawrence Berkeley National Laboratory"/>
            <person name="Steindorff A."/>
            <person name="Hensen N."/>
            <person name="Bonometti L."/>
            <person name="Westerberg I."/>
            <person name="Brannstrom I.O."/>
            <person name="Guillou S."/>
            <person name="Cros-Aarteil S."/>
            <person name="Calhoun S."/>
            <person name="Haridas S."/>
            <person name="Kuo A."/>
            <person name="Mondo S."/>
            <person name="Pangilinan J."/>
            <person name="Riley R."/>
            <person name="Labutti K."/>
            <person name="Andreopoulos B."/>
            <person name="Lipzen A."/>
            <person name="Chen C."/>
            <person name="Yanf M."/>
            <person name="Daum C."/>
            <person name="Ng V."/>
            <person name="Clum A."/>
            <person name="Ohm R."/>
            <person name="Martin F."/>
            <person name="Silar P."/>
            <person name="Natvig D."/>
            <person name="Lalanne C."/>
            <person name="Gautier V."/>
            <person name="Ament-Velasquez S.L."/>
            <person name="Kruys A."/>
            <person name="Hutchinson M.I."/>
            <person name="Powell A.J."/>
            <person name="Barry K."/>
            <person name="Miller A.N."/>
            <person name="Grigoriev I.V."/>
            <person name="Debuchy R."/>
            <person name="Gladieux P."/>
            <person name="Thoren M.H."/>
            <person name="Johannesson H."/>
        </authorList>
    </citation>
    <scope>NUCLEOTIDE SEQUENCE</scope>
    <source>
        <strain evidence="4">CBS 508.74</strain>
    </source>
</reference>
<dbReference type="Gene3D" id="1.25.40.20">
    <property type="entry name" value="Ankyrin repeat-containing domain"/>
    <property type="match status" value="2"/>
</dbReference>
<dbReference type="PANTHER" id="PTHR24198">
    <property type="entry name" value="ANKYRIN REPEAT AND PROTEIN KINASE DOMAIN-CONTAINING PROTEIN"/>
    <property type="match status" value="1"/>
</dbReference>
<organism evidence="4 5">
    <name type="scientific">Canariomyces notabilis</name>
    <dbReference type="NCBI Taxonomy" id="2074819"/>
    <lineage>
        <taxon>Eukaryota</taxon>
        <taxon>Fungi</taxon>
        <taxon>Dikarya</taxon>
        <taxon>Ascomycota</taxon>
        <taxon>Pezizomycotina</taxon>
        <taxon>Sordariomycetes</taxon>
        <taxon>Sordariomycetidae</taxon>
        <taxon>Sordariales</taxon>
        <taxon>Chaetomiaceae</taxon>
        <taxon>Canariomyces</taxon>
    </lineage>
</organism>
<dbReference type="SUPFAM" id="SSF48403">
    <property type="entry name" value="Ankyrin repeat"/>
    <property type="match status" value="1"/>
</dbReference>
<comment type="caution">
    <text evidence="4">The sequence shown here is derived from an EMBL/GenBank/DDBJ whole genome shotgun (WGS) entry which is preliminary data.</text>
</comment>
<dbReference type="PROSITE" id="PS50297">
    <property type="entry name" value="ANK_REP_REGION"/>
    <property type="match status" value="1"/>
</dbReference>
<dbReference type="GeneID" id="89941969"/>
<dbReference type="Proteomes" id="UP001302812">
    <property type="component" value="Unassembled WGS sequence"/>
</dbReference>
<evidence type="ECO:0000313" key="5">
    <source>
        <dbReference type="Proteomes" id="UP001302812"/>
    </source>
</evidence>